<evidence type="ECO:0000256" key="1">
    <source>
        <dbReference type="ARBA" id="ARBA00000900"/>
    </source>
</evidence>
<dbReference type="InterPro" id="IPR001683">
    <property type="entry name" value="PX_dom"/>
</dbReference>
<evidence type="ECO:0000256" key="7">
    <source>
        <dbReference type="ARBA" id="ARBA00022833"/>
    </source>
</evidence>
<comment type="catalytic activity">
    <reaction evidence="1">
        <text>S-ubiquitinyl-[E2 ubiquitin-conjugating enzyme]-L-cysteine + [acceptor protein]-L-lysine = [E2 ubiquitin-conjugating enzyme]-L-cysteine + N(6)-ubiquitinyl-[acceptor protein]-L-lysine.</text>
        <dbReference type="EC" id="2.3.2.27"/>
    </reaction>
</comment>
<comment type="caution">
    <text evidence="11">The sequence shown here is derived from an EMBL/GenBank/DDBJ whole genome shotgun (WGS) entry which is preliminary data.</text>
</comment>
<proteinExistence type="predicted"/>
<keyword evidence="6" id="KW-0833">Ubl conjugation pathway</keyword>
<dbReference type="PROSITE" id="PS50195">
    <property type="entry name" value="PX"/>
    <property type="match status" value="1"/>
</dbReference>
<dbReference type="Gene3D" id="3.30.40.10">
    <property type="entry name" value="Zinc/RING finger domain, C3HC4 (zinc finger)"/>
    <property type="match status" value="1"/>
</dbReference>
<protein>
    <recommendedName>
        <fullName evidence="2">RING-type E3 ubiquitin transferase</fullName>
        <ecNumber evidence="2">2.3.2.27</ecNumber>
    </recommendedName>
</protein>
<name>A0A1W0A4H5_9STRA</name>
<evidence type="ECO:0000313" key="12">
    <source>
        <dbReference type="Proteomes" id="UP000243217"/>
    </source>
</evidence>
<dbReference type="GO" id="GO:0035091">
    <property type="term" value="F:phosphatidylinositol binding"/>
    <property type="evidence" value="ECO:0007669"/>
    <property type="project" value="InterPro"/>
</dbReference>
<gene>
    <name evidence="11" type="ORF">THRCLA_02634</name>
</gene>
<keyword evidence="4" id="KW-0479">Metal-binding</keyword>
<dbReference type="Pfam" id="PF00787">
    <property type="entry name" value="PX"/>
    <property type="match status" value="1"/>
</dbReference>
<evidence type="ECO:0000256" key="2">
    <source>
        <dbReference type="ARBA" id="ARBA00012483"/>
    </source>
</evidence>
<evidence type="ECO:0000259" key="10">
    <source>
        <dbReference type="PROSITE" id="PS50195"/>
    </source>
</evidence>
<dbReference type="PROSITE" id="PS50089">
    <property type="entry name" value="ZF_RING_2"/>
    <property type="match status" value="1"/>
</dbReference>
<keyword evidence="3" id="KW-0808">Transferase</keyword>
<evidence type="ECO:0000256" key="3">
    <source>
        <dbReference type="ARBA" id="ARBA00022679"/>
    </source>
</evidence>
<dbReference type="Pfam" id="PF13639">
    <property type="entry name" value="zf-RING_2"/>
    <property type="match status" value="1"/>
</dbReference>
<accession>A0A1W0A4H5</accession>
<reference evidence="11 12" key="1">
    <citation type="journal article" date="2014" name="Genome Biol. Evol.">
        <title>The secreted proteins of Achlya hypogyna and Thraustotheca clavata identify the ancestral oomycete secretome and reveal gene acquisitions by horizontal gene transfer.</title>
        <authorList>
            <person name="Misner I."/>
            <person name="Blouin N."/>
            <person name="Leonard G."/>
            <person name="Richards T.A."/>
            <person name="Lane C.E."/>
        </authorList>
    </citation>
    <scope>NUCLEOTIDE SEQUENCE [LARGE SCALE GENOMIC DNA]</scope>
    <source>
        <strain evidence="11 12">ATCC 34112</strain>
    </source>
</reference>
<dbReference type="CDD" id="cd06093">
    <property type="entry name" value="PX_domain"/>
    <property type="match status" value="1"/>
</dbReference>
<dbReference type="PANTHER" id="PTHR22937">
    <property type="entry name" value="E3 UBIQUITIN-PROTEIN LIGASE RNF165"/>
    <property type="match status" value="1"/>
</dbReference>
<evidence type="ECO:0000259" key="9">
    <source>
        <dbReference type="PROSITE" id="PS50089"/>
    </source>
</evidence>
<dbReference type="PANTHER" id="PTHR22937:SF65">
    <property type="entry name" value="E3 UBIQUITIN-PROTEIN LIGASE ARK2C"/>
    <property type="match status" value="1"/>
</dbReference>
<dbReference type="SMART" id="SM00184">
    <property type="entry name" value="RING"/>
    <property type="match status" value="1"/>
</dbReference>
<evidence type="ECO:0000313" key="11">
    <source>
        <dbReference type="EMBL" id="OQS05193.1"/>
    </source>
</evidence>
<dbReference type="SUPFAM" id="SSF57850">
    <property type="entry name" value="RING/U-box"/>
    <property type="match status" value="1"/>
</dbReference>
<evidence type="ECO:0000256" key="5">
    <source>
        <dbReference type="ARBA" id="ARBA00022771"/>
    </source>
</evidence>
<dbReference type="STRING" id="74557.A0A1W0A4H5"/>
<dbReference type="GO" id="GO:0061630">
    <property type="term" value="F:ubiquitin protein ligase activity"/>
    <property type="evidence" value="ECO:0007669"/>
    <property type="project" value="UniProtKB-EC"/>
</dbReference>
<dbReference type="InterPro" id="IPR045191">
    <property type="entry name" value="MBR1/2-like"/>
</dbReference>
<keyword evidence="5 8" id="KW-0863">Zinc-finger</keyword>
<dbReference type="AlphaFoldDB" id="A0A1W0A4H5"/>
<evidence type="ECO:0000256" key="4">
    <source>
        <dbReference type="ARBA" id="ARBA00022723"/>
    </source>
</evidence>
<feature type="domain" description="RING-type" evidence="9">
    <location>
        <begin position="160"/>
        <end position="201"/>
    </location>
</feature>
<dbReference type="InterPro" id="IPR013083">
    <property type="entry name" value="Znf_RING/FYVE/PHD"/>
</dbReference>
<evidence type="ECO:0000256" key="8">
    <source>
        <dbReference type="PROSITE-ProRule" id="PRU00175"/>
    </source>
</evidence>
<keyword evidence="7" id="KW-0862">Zinc</keyword>
<sequence length="210" mass="25003">MIYRMRSGAMAYEQRQNKLSSCSNASHNLYRVGITATIEVGYTLYHVSVTCAMTREWKLIKRRYSDFHTLHQKLKSISFQGLSPLLRVPFPRKRFTRDTRKIIIERMRLLKRFTCQLLDFRQHCLHVTMYLRDLIDNFLELRLYRSELLTVLEPSQCDLCSICFERTRVNTTIQILPCRHEYHLNCISQWLILKADCPLCRNPFSSGYLL</sequence>
<dbReference type="SMART" id="SM00312">
    <property type="entry name" value="PX"/>
    <property type="match status" value="1"/>
</dbReference>
<dbReference type="InterPro" id="IPR036871">
    <property type="entry name" value="PX_dom_sf"/>
</dbReference>
<keyword evidence="12" id="KW-1185">Reference proteome</keyword>
<organism evidence="11 12">
    <name type="scientific">Thraustotheca clavata</name>
    <dbReference type="NCBI Taxonomy" id="74557"/>
    <lineage>
        <taxon>Eukaryota</taxon>
        <taxon>Sar</taxon>
        <taxon>Stramenopiles</taxon>
        <taxon>Oomycota</taxon>
        <taxon>Saprolegniomycetes</taxon>
        <taxon>Saprolegniales</taxon>
        <taxon>Achlyaceae</taxon>
        <taxon>Thraustotheca</taxon>
    </lineage>
</organism>
<feature type="domain" description="PX" evidence="10">
    <location>
        <begin position="1"/>
        <end position="146"/>
    </location>
</feature>
<evidence type="ECO:0000256" key="6">
    <source>
        <dbReference type="ARBA" id="ARBA00022786"/>
    </source>
</evidence>
<dbReference type="Gene3D" id="3.30.1520.10">
    <property type="entry name" value="Phox-like domain"/>
    <property type="match status" value="1"/>
</dbReference>
<dbReference type="GO" id="GO:0008270">
    <property type="term" value="F:zinc ion binding"/>
    <property type="evidence" value="ECO:0007669"/>
    <property type="project" value="UniProtKB-KW"/>
</dbReference>
<dbReference type="InterPro" id="IPR001841">
    <property type="entry name" value="Znf_RING"/>
</dbReference>
<dbReference type="Proteomes" id="UP000243217">
    <property type="component" value="Unassembled WGS sequence"/>
</dbReference>
<dbReference type="EC" id="2.3.2.27" evidence="2"/>
<dbReference type="SUPFAM" id="SSF64268">
    <property type="entry name" value="PX domain"/>
    <property type="match status" value="1"/>
</dbReference>
<dbReference type="EMBL" id="JNBS01000489">
    <property type="protein sequence ID" value="OQS05193.1"/>
    <property type="molecule type" value="Genomic_DNA"/>
</dbReference>
<dbReference type="OrthoDB" id="75986at2759"/>